<organism evidence="4 5">
    <name type="scientific">Streptomyces bangladeshensis</name>
    <dbReference type="NCBI Taxonomy" id="295352"/>
    <lineage>
        <taxon>Bacteria</taxon>
        <taxon>Bacillati</taxon>
        <taxon>Actinomycetota</taxon>
        <taxon>Actinomycetes</taxon>
        <taxon>Kitasatosporales</taxon>
        <taxon>Streptomycetaceae</taxon>
        <taxon>Streptomyces</taxon>
    </lineage>
</organism>
<dbReference type="InterPro" id="IPR007730">
    <property type="entry name" value="SPOR-like_dom"/>
</dbReference>
<gene>
    <name evidence="4" type="ORF">GCM10009787_63090</name>
</gene>
<evidence type="ECO:0000256" key="1">
    <source>
        <dbReference type="SAM" id="SignalP"/>
    </source>
</evidence>
<evidence type="ECO:0000313" key="4">
    <source>
        <dbReference type="EMBL" id="GAA2202776.1"/>
    </source>
</evidence>
<keyword evidence="4" id="KW-0326">Glycosidase</keyword>
<evidence type="ECO:0000313" key="5">
    <source>
        <dbReference type="Proteomes" id="UP001501391"/>
    </source>
</evidence>
<dbReference type="InterPro" id="IPR018711">
    <property type="entry name" value="NAGPA"/>
</dbReference>
<comment type="caution">
    <text evidence="4">The sequence shown here is derived from an EMBL/GenBank/DDBJ whole genome shotgun (WGS) entry which is preliminary data.</text>
</comment>
<keyword evidence="1" id="KW-0732">Signal</keyword>
<protein>
    <submittedName>
        <fullName evidence="4">Phosphodiester glycosidase family protein</fullName>
    </submittedName>
</protein>
<reference evidence="4 5" key="1">
    <citation type="journal article" date="2019" name="Int. J. Syst. Evol. Microbiol.">
        <title>The Global Catalogue of Microorganisms (GCM) 10K type strain sequencing project: providing services to taxonomists for standard genome sequencing and annotation.</title>
        <authorList>
            <consortium name="The Broad Institute Genomics Platform"/>
            <consortium name="The Broad Institute Genome Sequencing Center for Infectious Disease"/>
            <person name="Wu L."/>
            <person name="Ma J."/>
        </authorList>
    </citation>
    <scope>NUCLEOTIDE SEQUENCE [LARGE SCALE GENOMIC DNA]</scope>
    <source>
        <strain evidence="4 5">JCM 14924</strain>
    </source>
</reference>
<accession>A0ABN3C0P2</accession>
<keyword evidence="5" id="KW-1185">Reference proteome</keyword>
<dbReference type="RefSeq" id="WP_346164005.1">
    <property type="nucleotide sequence ID" value="NZ_BAAAOQ010000025.1"/>
</dbReference>
<dbReference type="PANTHER" id="PTHR40446">
    <property type="entry name" value="N-ACETYLGLUCOSAMINE-1-PHOSPHODIESTER ALPHA-N-ACETYLGLUCOSAMINIDASE"/>
    <property type="match status" value="1"/>
</dbReference>
<evidence type="ECO:0000259" key="3">
    <source>
        <dbReference type="Pfam" id="PF09992"/>
    </source>
</evidence>
<dbReference type="Pfam" id="PF05036">
    <property type="entry name" value="SPOR"/>
    <property type="match status" value="1"/>
</dbReference>
<evidence type="ECO:0000259" key="2">
    <source>
        <dbReference type="Pfam" id="PF05036"/>
    </source>
</evidence>
<dbReference type="Gene3D" id="3.30.70.1070">
    <property type="entry name" value="Sporulation related repeat"/>
    <property type="match status" value="1"/>
</dbReference>
<keyword evidence="4" id="KW-0378">Hydrolase</keyword>
<dbReference type="InterPro" id="IPR036680">
    <property type="entry name" value="SPOR-like_sf"/>
</dbReference>
<feature type="chain" id="PRO_5045391645" evidence="1">
    <location>
        <begin position="41"/>
        <end position="543"/>
    </location>
</feature>
<sequence length="543" mass="57479">MRRTRIPGTERRSARLRARLATTIVLALTAPAFLPGAAEADLERPTATEQWTTRTLAPGVTVRTGVLRHPGTRHAWTVTVQAPARTRWTTNDPDAPLTWAEVATRGWAEDTARELTEAGLRPRVESVRWPRYADTPHGVMGYRVRIGRFATQAEARTAASAVTAAGFHPAVSWTGYDIQEPADRQNVQVAVMDPKTFDGTVEATHDGNVAQRETTSAVARKLNSLVGVNGGFFVLSPGDGVPGTMSGIGAYEGELESMAVGSRSALLLEDGGHRIRVADLTSTLTARAGKATYDIQGVNRVPGTVRDCGRPGSTPSELPWQDVTCRLADDLVRFTDAFQADLPTGPGTQVVLDASGRVVSVGARGGRVPAGGYVLQGIGRAADWLTAHVEPYGRVKVGETVRTTAGRRVVLDADDSLVSAAPTLVRDGRIDIDAAAEGVVDPAYTSFGYAWANVRQPRTLAGIDRRGRLILATVDGRLKGGSEGFTLYEAAAFMKSLGAVQAMNLDGGGSTAMAVNGTLVNQPSDAAGERAVGDTVQVLPADR</sequence>
<dbReference type="Pfam" id="PF09992">
    <property type="entry name" value="NAGPA"/>
    <property type="match status" value="1"/>
</dbReference>
<dbReference type="Proteomes" id="UP001501391">
    <property type="component" value="Unassembled WGS sequence"/>
</dbReference>
<feature type="domain" description="SPOR" evidence="2">
    <location>
        <begin position="108"/>
        <end position="171"/>
    </location>
</feature>
<proteinExistence type="predicted"/>
<dbReference type="GO" id="GO:0016798">
    <property type="term" value="F:hydrolase activity, acting on glycosyl bonds"/>
    <property type="evidence" value="ECO:0007669"/>
    <property type="project" value="UniProtKB-KW"/>
</dbReference>
<dbReference type="PANTHER" id="PTHR40446:SF2">
    <property type="entry name" value="N-ACETYLGLUCOSAMINE-1-PHOSPHODIESTER ALPHA-N-ACETYLGLUCOSAMINIDASE"/>
    <property type="match status" value="1"/>
</dbReference>
<dbReference type="EMBL" id="BAAAOQ010000025">
    <property type="protein sequence ID" value="GAA2202776.1"/>
    <property type="molecule type" value="Genomic_DNA"/>
</dbReference>
<feature type="domain" description="Phosphodiester glycosidase" evidence="3">
    <location>
        <begin position="351"/>
        <end position="537"/>
    </location>
</feature>
<name>A0ABN3C0P2_9ACTN</name>
<feature type="signal peptide" evidence="1">
    <location>
        <begin position="1"/>
        <end position="40"/>
    </location>
</feature>